<keyword evidence="1" id="KW-0175">Coiled coil</keyword>
<accession>A0A1I7TLW1</accession>
<evidence type="ECO:0000313" key="3">
    <source>
        <dbReference type="WBParaSite" id="Csp11.Scaffold628.g7206.t1"/>
    </source>
</evidence>
<evidence type="ECO:0000313" key="2">
    <source>
        <dbReference type="Proteomes" id="UP000095282"/>
    </source>
</evidence>
<proteinExistence type="predicted"/>
<name>A0A1I7TLW1_9PELO</name>
<dbReference type="WBParaSite" id="Csp11.Scaffold628.g7206.t1">
    <property type="protein sequence ID" value="Csp11.Scaffold628.g7206.t1"/>
    <property type="gene ID" value="Csp11.Scaffold628.g7206"/>
</dbReference>
<dbReference type="AlphaFoldDB" id="A0A1I7TLW1"/>
<feature type="coiled-coil region" evidence="1">
    <location>
        <begin position="126"/>
        <end position="153"/>
    </location>
</feature>
<sequence length="178" mass="20305">MSAPTTSTSWQAPEPILTDLQRQMNSGIPLNADQTRILLTSLCSDPRPVNVPEKVLLKSTDLNDLLLIASANGYHSQYTGMYTYNWQNPNGSDFAQMRNKKRFWKSEYMKLDLEFRTLKTRSGDEKTELSLEINRLKDALAMKETELEDIKDKKKTRKLAKEARKASDSAQSCSKIVK</sequence>
<organism evidence="2 3">
    <name type="scientific">Caenorhabditis tropicalis</name>
    <dbReference type="NCBI Taxonomy" id="1561998"/>
    <lineage>
        <taxon>Eukaryota</taxon>
        <taxon>Metazoa</taxon>
        <taxon>Ecdysozoa</taxon>
        <taxon>Nematoda</taxon>
        <taxon>Chromadorea</taxon>
        <taxon>Rhabditida</taxon>
        <taxon>Rhabditina</taxon>
        <taxon>Rhabditomorpha</taxon>
        <taxon>Rhabditoidea</taxon>
        <taxon>Rhabditidae</taxon>
        <taxon>Peloderinae</taxon>
        <taxon>Caenorhabditis</taxon>
    </lineage>
</organism>
<keyword evidence="2" id="KW-1185">Reference proteome</keyword>
<dbReference type="Proteomes" id="UP000095282">
    <property type="component" value="Unplaced"/>
</dbReference>
<evidence type="ECO:0000256" key="1">
    <source>
        <dbReference type="SAM" id="Coils"/>
    </source>
</evidence>
<protein>
    <submittedName>
        <fullName evidence="3">WHIM1 domain-containing protein</fullName>
    </submittedName>
</protein>
<reference evidence="3" key="1">
    <citation type="submission" date="2016-11" db="UniProtKB">
        <authorList>
            <consortium name="WormBaseParasite"/>
        </authorList>
    </citation>
    <scope>IDENTIFICATION</scope>
</reference>